<name>A0A8S5T3C1_9CAUD</name>
<proteinExistence type="predicted"/>
<protein>
    <submittedName>
        <fullName evidence="1">Uncharacterized protein</fullName>
    </submittedName>
</protein>
<accession>A0A8S5T3C1</accession>
<dbReference type="EMBL" id="BK032738">
    <property type="protein sequence ID" value="DAF57753.1"/>
    <property type="molecule type" value="Genomic_DNA"/>
</dbReference>
<reference evidence="1" key="1">
    <citation type="journal article" date="2021" name="Proc. Natl. Acad. Sci. U.S.A.">
        <title>A Catalog of Tens of Thousands of Viruses from Human Metagenomes Reveals Hidden Associations with Chronic Diseases.</title>
        <authorList>
            <person name="Tisza M.J."/>
            <person name="Buck C.B."/>
        </authorList>
    </citation>
    <scope>NUCLEOTIDE SEQUENCE</scope>
    <source>
        <strain evidence="1">Ct31P9</strain>
    </source>
</reference>
<organism evidence="1">
    <name type="scientific">Myoviridae sp. ct31P9</name>
    <dbReference type="NCBI Taxonomy" id="2827657"/>
    <lineage>
        <taxon>Viruses</taxon>
        <taxon>Duplodnaviria</taxon>
        <taxon>Heunggongvirae</taxon>
        <taxon>Uroviricota</taxon>
        <taxon>Caudoviricetes</taxon>
    </lineage>
</organism>
<sequence length="36" mass="4234">MTSGKNRNSHKWCGFVPKRCGFFGYYNSVIEHLLKK</sequence>
<evidence type="ECO:0000313" key="1">
    <source>
        <dbReference type="EMBL" id="DAF57753.1"/>
    </source>
</evidence>